<dbReference type="SUPFAM" id="SSF46626">
    <property type="entry name" value="Cytochrome c"/>
    <property type="match status" value="1"/>
</dbReference>
<name>A0ABV1RLF2_9ALTE</name>
<keyword evidence="2 4" id="KW-0479">Metal-binding</keyword>
<dbReference type="PANTHER" id="PTHR33751:SF1">
    <property type="entry name" value="CBB3-TYPE CYTOCHROME C OXIDASE SUBUNIT FIXP"/>
    <property type="match status" value="1"/>
</dbReference>
<reference evidence="6 7" key="1">
    <citation type="submission" date="2024-06" db="EMBL/GenBank/DDBJ databases">
        <authorList>
            <person name="Chen R.Y."/>
        </authorList>
    </citation>
    <scope>NUCLEOTIDE SEQUENCE [LARGE SCALE GENOMIC DNA]</scope>
    <source>
        <strain evidence="6 7">D2</strain>
    </source>
</reference>
<evidence type="ECO:0000256" key="2">
    <source>
        <dbReference type="ARBA" id="ARBA00022723"/>
    </source>
</evidence>
<dbReference type="EMBL" id="JBELOE010000266">
    <property type="protein sequence ID" value="MER2493778.1"/>
    <property type="molecule type" value="Genomic_DNA"/>
</dbReference>
<evidence type="ECO:0000256" key="3">
    <source>
        <dbReference type="ARBA" id="ARBA00023004"/>
    </source>
</evidence>
<dbReference type="RefSeq" id="WP_350402827.1">
    <property type="nucleotide sequence ID" value="NZ_JBELOE010000266.1"/>
</dbReference>
<keyword evidence="1 4" id="KW-0349">Heme</keyword>
<comment type="caution">
    <text evidence="6">The sequence shown here is derived from an EMBL/GenBank/DDBJ whole genome shotgun (WGS) entry which is preliminary data.</text>
</comment>
<dbReference type="Gene3D" id="1.10.760.10">
    <property type="entry name" value="Cytochrome c-like domain"/>
    <property type="match status" value="1"/>
</dbReference>
<protein>
    <submittedName>
        <fullName evidence="6">Cytochrome c</fullName>
    </submittedName>
</protein>
<organism evidence="6 7">
    <name type="scientific">Catenovulum sediminis</name>
    <dbReference type="NCBI Taxonomy" id="1740262"/>
    <lineage>
        <taxon>Bacteria</taxon>
        <taxon>Pseudomonadati</taxon>
        <taxon>Pseudomonadota</taxon>
        <taxon>Gammaproteobacteria</taxon>
        <taxon>Alteromonadales</taxon>
        <taxon>Alteromonadaceae</taxon>
        <taxon>Catenovulum</taxon>
    </lineage>
</organism>
<evidence type="ECO:0000256" key="1">
    <source>
        <dbReference type="ARBA" id="ARBA00022617"/>
    </source>
</evidence>
<feature type="domain" description="Cytochrome c" evidence="5">
    <location>
        <begin position="48"/>
        <end position="127"/>
    </location>
</feature>
<dbReference type="InterPro" id="IPR036909">
    <property type="entry name" value="Cyt_c-like_dom_sf"/>
</dbReference>
<proteinExistence type="predicted"/>
<keyword evidence="3 4" id="KW-0408">Iron</keyword>
<evidence type="ECO:0000256" key="4">
    <source>
        <dbReference type="PROSITE-ProRule" id="PRU00433"/>
    </source>
</evidence>
<evidence type="ECO:0000259" key="5">
    <source>
        <dbReference type="PROSITE" id="PS51007"/>
    </source>
</evidence>
<dbReference type="InterPro" id="IPR009056">
    <property type="entry name" value="Cyt_c-like_dom"/>
</dbReference>
<dbReference type="Proteomes" id="UP001467690">
    <property type="component" value="Unassembled WGS sequence"/>
</dbReference>
<gene>
    <name evidence="6" type="ORF">ABS311_18030</name>
</gene>
<dbReference type="PANTHER" id="PTHR33751">
    <property type="entry name" value="CBB3-TYPE CYTOCHROME C OXIDASE SUBUNIT FIXP"/>
    <property type="match status" value="1"/>
</dbReference>
<sequence length="463" mass="52299">MDQNTDKPSAIFNIIPIFTALTLFLLLSGATQASSVDEEIRHYAQSEEALKAGQKLYETVCAACHANDLSGGAGFNLKDEEWIHGSAPSQILDNVSTGFMNAGMPGFGAMFPEKKLKQVVAYVLSKRQGLDNLTYKIYPIETKQEIHEYQFSENSPISKSGKVPNNLIDFSLPEVQNYVIEFEGDLYTPNDEQTNLHAMTYRNHRTELFIDGEKIETSEDKWERRVWPLKKGKQHFKMRYYRINLKNNFNSRVRIFVANDDLTQKIYGISVSGKQFLNNATVPIKAEDQTKIQRKKVLGLPTSSISVGFVEKINAAFNSKTCTVVGAWSGDFMNIGPNIEGRARDGSIILGDWLFNFPQQIAPLKRSDCKFEQYNLKQKTVEFTYRINNSRVKLNMSASSPNTLILDFTLLSGSLNDAQLTKWQLPKSDALVITSINGTITNHQLTLPKNTQSWQLNLQKKVK</sequence>
<dbReference type="Pfam" id="PF13442">
    <property type="entry name" value="Cytochrome_CBB3"/>
    <property type="match status" value="1"/>
</dbReference>
<keyword evidence="7" id="KW-1185">Reference proteome</keyword>
<dbReference type="PROSITE" id="PS51007">
    <property type="entry name" value="CYTC"/>
    <property type="match status" value="1"/>
</dbReference>
<evidence type="ECO:0000313" key="6">
    <source>
        <dbReference type="EMBL" id="MER2493778.1"/>
    </source>
</evidence>
<dbReference type="InterPro" id="IPR050597">
    <property type="entry name" value="Cytochrome_c_Oxidase_Subunit"/>
</dbReference>
<accession>A0ABV1RLF2</accession>
<evidence type="ECO:0000313" key="7">
    <source>
        <dbReference type="Proteomes" id="UP001467690"/>
    </source>
</evidence>